<keyword evidence="1" id="KW-1133">Transmembrane helix</keyword>
<dbReference type="Proteomes" id="UP000051330">
    <property type="component" value="Unassembled WGS sequence"/>
</dbReference>
<keyword evidence="1" id="KW-0472">Membrane</keyword>
<evidence type="ECO:0000256" key="1">
    <source>
        <dbReference type="SAM" id="Phobius"/>
    </source>
</evidence>
<keyword evidence="1" id="KW-0812">Transmembrane</keyword>
<dbReference type="PATRIC" id="fig|1423792.3.peg.1019"/>
<name>A0A0R1MW48_9LACO</name>
<keyword evidence="3" id="KW-1185">Reference proteome</keyword>
<comment type="caution">
    <text evidence="2">The sequence shown here is derived from an EMBL/GenBank/DDBJ whole genome shotgun (WGS) entry which is preliminary data.</text>
</comment>
<reference evidence="2 3" key="1">
    <citation type="journal article" date="2015" name="Genome Announc.">
        <title>Expanding the biotechnology potential of lactobacilli through comparative genomics of 213 strains and associated genera.</title>
        <authorList>
            <person name="Sun Z."/>
            <person name="Harris H.M."/>
            <person name="McCann A."/>
            <person name="Guo C."/>
            <person name="Argimon S."/>
            <person name="Zhang W."/>
            <person name="Yang X."/>
            <person name="Jeffery I.B."/>
            <person name="Cooney J.C."/>
            <person name="Kagawa T.F."/>
            <person name="Liu W."/>
            <person name="Song Y."/>
            <person name="Salvetti E."/>
            <person name="Wrobel A."/>
            <person name="Rasinkangas P."/>
            <person name="Parkhill J."/>
            <person name="Rea M.C."/>
            <person name="O'Sullivan O."/>
            <person name="Ritari J."/>
            <person name="Douillard F.P."/>
            <person name="Paul Ross R."/>
            <person name="Yang R."/>
            <person name="Briner A.E."/>
            <person name="Felis G.E."/>
            <person name="de Vos W.M."/>
            <person name="Barrangou R."/>
            <person name="Klaenhammer T.R."/>
            <person name="Caufield P.W."/>
            <person name="Cui Y."/>
            <person name="Zhang H."/>
            <person name="O'Toole P.W."/>
        </authorList>
    </citation>
    <scope>NUCLEOTIDE SEQUENCE [LARGE SCALE GENOMIC DNA]</scope>
    <source>
        <strain evidence="2 3">DSM 12744</strain>
    </source>
</reference>
<dbReference type="AlphaFoldDB" id="A0A0R1MW48"/>
<feature type="transmembrane region" description="Helical" evidence="1">
    <location>
        <begin position="315"/>
        <end position="342"/>
    </location>
</feature>
<feature type="transmembrane region" description="Helical" evidence="1">
    <location>
        <begin position="182"/>
        <end position="205"/>
    </location>
</feature>
<feature type="transmembrane region" description="Helical" evidence="1">
    <location>
        <begin position="12"/>
        <end position="35"/>
    </location>
</feature>
<gene>
    <name evidence="2" type="ORF">FD09_GL000999</name>
</gene>
<proteinExistence type="predicted"/>
<feature type="transmembrane region" description="Helical" evidence="1">
    <location>
        <begin position="226"/>
        <end position="254"/>
    </location>
</feature>
<evidence type="ECO:0000313" key="3">
    <source>
        <dbReference type="Proteomes" id="UP000051330"/>
    </source>
</evidence>
<dbReference type="STRING" id="1423792.FD09_GL000999"/>
<dbReference type="EMBL" id="AZEC01000015">
    <property type="protein sequence ID" value="KRL10068.1"/>
    <property type="molecule type" value="Genomic_DNA"/>
</dbReference>
<feature type="transmembrane region" description="Helical" evidence="1">
    <location>
        <begin position="362"/>
        <end position="386"/>
    </location>
</feature>
<accession>A0A0R1MW48</accession>
<dbReference type="OrthoDB" id="2285906at2"/>
<feature type="transmembrane region" description="Helical" evidence="1">
    <location>
        <begin position="274"/>
        <end position="303"/>
    </location>
</feature>
<dbReference type="RefSeq" id="WP_057822139.1">
    <property type="nucleotide sequence ID" value="NZ_AZEC01000015.1"/>
</dbReference>
<protein>
    <submittedName>
        <fullName evidence="2">Uncharacterized protein</fullName>
    </submittedName>
</protein>
<organism evidence="2 3">
    <name type="scientific">Schleiferilactobacillus perolens DSM 12744</name>
    <dbReference type="NCBI Taxonomy" id="1423792"/>
    <lineage>
        <taxon>Bacteria</taxon>
        <taxon>Bacillati</taxon>
        <taxon>Bacillota</taxon>
        <taxon>Bacilli</taxon>
        <taxon>Lactobacillales</taxon>
        <taxon>Lactobacillaceae</taxon>
        <taxon>Schleiferilactobacillus</taxon>
    </lineage>
</organism>
<evidence type="ECO:0000313" key="2">
    <source>
        <dbReference type="EMBL" id="KRL10068.1"/>
    </source>
</evidence>
<sequence length="392" mass="43726">MLAQYQIDLKRHFLSATNIVVYAALVILMLGTFFAQTGKPNTTQAGLYSDYAASGDALSNEIIALRKQKYRTASENERLAQKVKERSYFDQIIMTASAGPATDVDQLNTVLLNYAKYTQRVTAADPHIRLQLIKYTGESLDRSLLGRTKEVTFYNYLLKHHIREIPVGAIHAPATNYLTYAFLYHISPFLIIAVFLVAMAELFTLDKREENINFTNILPISKFKVLLTRVLVSLTLYIPIFLAAVLSVFVVTGLHNGWGAWDYPLVYSLDGKHALIMTLAQFMLRFIGLIFTILLFFIVLNTATSLFWPTIGTNFIIAGAVLLTGLPAVIAQSAVGSIAKFLPSAYFNYAALILHQTSWPTLGYFGGIAVLLSWAIFLLIGTFGVVHHRQLL</sequence>